<name>J3LJ42_ORYBR</name>
<dbReference type="HOGENOM" id="CLU_892480_0_0_1"/>
<dbReference type="EnsemblPlants" id="OB03G10680.1">
    <property type="protein sequence ID" value="OB03G10680.1"/>
    <property type="gene ID" value="OB03G10680"/>
</dbReference>
<dbReference type="Proteomes" id="UP000006038">
    <property type="component" value="Chromosome 3"/>
</dbReference>
<feature type="region of interest" description="Disordered" evidence="1">
    <location>
        <begin position="51"/>
        <end position="82"/>
    </location>
</feature>
<dbReference type="PANTHER" id="PTHR33063:SF16">
    <property type="entry name" value="OS02G0241300 PROTEIN"/>
    <property type="match status" value="1"/>
</dbReference>
<keyword evidence="3" id="KW-1185">Reference proteome</keyword>
<evidence type="ECO:0000256" key="1">
    <source>
        <dbReference type="SAM" id="MobiDB-lite"/>
    </source>
</evidence>
<evidence type="ECO:0000313" key="3">
    <source>
        <dbReference type="Proteomes" id="UP000006038"/>
    </source>
</evidence>
<organism evidence="2">
    <name type="scientific">Oryza brachyantha</name>
    <name type="common">malo sina</name>
    <dbReference type="NCBI Taxonomy" id="4533"/>
    <lineage>
        <taxon>Eukaryota</taxon>
        <taxon>Viridiplantae</taxon>
        <taxon>Streptophyta</taxon>
        <taxon>Embryophyta</taxon>
        <taxon>Tracheophyta</taxon>
        <taxon>Spermatophyta</taxon>
        <taxon>Magnoliopsida</taxon>
        <taxon>Liliopsida</taxon>
        <taxon>Poales</taxon>
        <taxon>Poaceae</taxon>
        <taxon>BOP clade</taxon>
        <taxon>Oryzoideae</taxon>
        <taxon>Oryzeae</taxon>
        <taxon>Oryzinae</taxon>
        <taxon>Oryza</taxon>
    </lineage>
</organism>
<feature type="compositionally biased region" description="Polar residues" evidence="1">
    <location>
        <begin position="123"/>
        <end position="137"/>
    </location>
</feature>
<accession>J3LJ42</accession>
<dbReference type="Gramene" id="OB03G10680.1">
    <property type="protein sequence ID" value="OB03G10680.1"/>
    <property type="gene ID" value="OB03G10680"/>
</dbReference>
<protein>
    <submittedName>
        <fullName evidence="2">Uncharacterized protein</fullName>
    </submittedName>
</protein>
<dbReference type="AlphaFoldDB" id="J3LJ42"/>
<evidence type="ECO:0000313" key="2">
    <source>
        <dbReference type="EnsemblPlants" id="OB03G10680.1"/>
    </source>
</evidence>
<proteinExistence type="predicted"/>
<feature type="compositionally biased region" description="Acidic residues" evidence="1">
    <location>
        <begin position="62"/>
        <end position="81"/>
    </location>
</feature>
<feature type="region of interest" description="Disordered" evidence="1">
    <location>
        <begin position="107"/>
        <end position="142"/>
    </location>
</feature>
<sequence>MELTDYERKSNIQIHRNNKVLQSFGLPELKKSLFSMFHGKGNSSEQVILAKKRRNTSNQEESGSDYEPNEEETETDSDDIDVNSLGQMVQQKHGKTLARLHQIKPLINLKMAPGTRPQKRAKSSSNNESNPVSTRSRVNPLDNAHVTDQRIGRAITSVSNHLLDWNQIRDPQESTPCLSNSPMATQFSRLSNDITDGNSATHNCDGMHQLALKNVNRLWDMDLRSMYRGQIIKCTSLSLIGKFDMNANDEVARATCTNIIKDGIRQQRYRLKSKYFNNVPISEVLSKGPPPRVSPEDWAKLVEKWTDPKHKV</sequence>
<reference evidence="2" key="2">
    <citation type="submission" date="2013-04" db="UniProtKB">
        <authorList>
            <consortium name="EnsemblPlants"/>
        </authorList>
    </citation>
    <scope>IDENTIFICATION</scope>
</reference>
<reference evidence="2" key="1">
    <citation type="journal article" date="2013" name="Nat. Commun.">
        <title>Whole-genome sequencing of Oryza brachyantha reveals mechanisms underlying Oryza genome evolution.</title>
        <authorList>
            <person name="Chen J."/>
            <person name="Huang Q."/>
            <person name="Gao D."/>
            <person name="Wang J."/>
            <person name="Lang Y."/>
            <person name="Liu T."/>
            <person name="Li B."/>
            <person name="Bai Z."/>
            <person name="Luis Goicoechea J."/>
            <person name="Liang C."/>
            <person name="Chen C."/>
            <person name="Zhang W."/>
            <person name="Sun S."/>
            <person name="Liao Y."/>
            <person name="Zhang X."/>
            <person name="Yang L."/>
            <person name="Song C."/>
            <person name="Wang M."/>
            <person name="Shi J."/>
            <person name="Liu G."/>
            <person name="Liu J."/>
            <person name="Zhou H."/>
            <person name="Zhou W."/>
            <person name="Yu Q."/>
            <person name="An N."/>
            <person name="Chen Y."/>
            <person name="Cai Q."/>
            <person name="Wang B."/>
            <person name="Liu B."/>
            <person name="Min J."/>
            <person name="Huang Y."/>
            <person name="Wu H."/>
            <person name="Li Z."/>
            <person name="Zhang Y."/>
            <person name="Yin Y."/>
            <person name="Song W."/>
            <person name="Jiang J."/>
            <person name="Jackson S.A."/>
            <person name="Wing R.A."/>
            <person name="Wang J."/>
            <person name="Chen M."/>
        </authorList>
    </citation>
    <scope>NUCLEOTIDE SEQUENCE [LARGE SCALE GENOMIC DNA]</scope>
    <source>
        <strain evidence="2">cv. IRGC 101232</strain>
    </source>
</reference>
<dbReference type="PANTHER" id="PTHR33063">
    <property type="entry name" value="OS02G0583500 PROTEIN"/>
    <property type="match status" value="1"/>
</dbReference>